<evidence type="ECO:0000313" key="1">
    <source>
        <dbReference type="EMBL" id="OAD75854.1"/>
    </source>
</evidence>
<gene>
    <name evidence="1" type="ORF">PHYBLDRAFT_59384</name>
</gene>
<dbReference type="EMBL" id="KV440976">
    <property type="protein sequence ID" value="OAD75854.1"/>
    <property type="molecule type" value="Genomic_DNA"/>
</dbReference>
<reference evidence="2" key="1">
    <citation type="submission" date="2015-06" db="EMBL/GenBank/DDBJ databases">
        <title>Expansion of signal transduction pathways in fungi by whole-genome duplication.</title>
        <authorList>
            <consortium name="DOE Joint Genome Institute"/>
            <person name="Corrochano L.M."/>
            <person name="Kuo A."/>
            <person name="Marcet-Houben M."/>
            <person name="Polaino S."/>
            <person name="Salamov A."/>
            <person name="Villalobos J.M."/>
            <person name="Alvarez M.I."/>
            <person name="Avalos J."/>
            <person name="Benito E.P."/>
            <person name="Benoit I."/>
            <person name="Burger G."/>
            <person name="Camino L.P."/>
            <person name="Canovas D."/>
            <person name="Cerda-Olmedo E."/>
            <person name="Cheng J.-F."/>
            <person name="Dominguez A."/>
            <person name="Elias M."/>
            <person name="Eslava A.P."/>
            <person name="Glaser F."/>
            <person name="Grimwood J."/>
            <person name="Gutierrez G."/>
            <person name="Heitman J."/>
            <person name="Henrissat B."/>
            <person name="Iturriaga E.A."/>
            <person name="Lang B.F."/>
            <person name="Lavin J.L."/>
            <person name="Lee S."/>
            <person name="Li W."/>
            <person name="Lindquist E."/>
            <person name="Lopez-Garcia S."/>
            <person name="Luque E.M."/>
            <person name="Marcos A.T."/>
            <person name="Martin J."/>
            <person name="McCluskey K."/>
            <person name="Medina H.R."/>
            <person name="Miralles-Duran A."/>
            <person name="Miyazaki A."/>
            <person name="Munoz-Torres E."/>
            <person name="Oguiza J.A."/>
            <person name="Ohm R."/>
            <person name="Olmedo M."/>
            <person name="Orejas M."/>
            <person name="Ortiz-Castellanos L."/>
            <person name="Pisabarro A.G."/>
            <person name="Rodriguez-Romero J."/>
            <person name="Ruiz-Herrera J."/>
            <person name="Ruiz-Vazquez R."/>
            <person name="Sanz C."/>
            <person name="Schackwitz W."/>
            <person name="Schmutz J."/>
            <person name="Shahriari M."/>
            <person name="Shelest E."/>
            <person name="Silva-Franco F."/>
            <person name="Soanes D."/>
            <person name="Syed K."/>
            <person name="Tagua V.G."/>
            <person name="Talbot N.J."/>
            <person name="Thon M."/>
            <person name="De vries R.P."/>
            <person name="Wiebenga A."/>
            <person name="Yadav J.S."/>
            <person name="Braun E.L."/>
            <person name="Baker S."/>
            <person name="Garre V."/>
            <person name="Horwitz B."/>
            <person name="Torres-Martinez S."/>
            <person name="Idnurm A."/>
            <person name="Herrera-Estrella A."/>
            <person name="Gabaldon T."/>
            <person name="Grigoriev I.V."/>
        </authorList>
    </citation>
    <scope>NUCLEOTIDE SEQUENCE [LARGE SCALE GENOMIC DNA]</scope>
    <source>
        <strain evidence="2">NRRL 1555(-)</strain>
    </source>
</reference>
<dbReference type="GeneID" id="29001392"/>
<name>A0A167NGL5_PHYB8</name>
<dbReference type="InParanoid" id="A0A167NGL5"/>
<keyword evidence="2" id="KW-1185">Reference proteome</keyword>
<protein>
    <submittedName>
        <fullName evidence="1">Uncharacterized protein</fullName>
    </submittedName>
</protein>
<dbReference type="AlphaFoldDB" id="A0A167NGL5"/>
<dbReference type="RefSeq" id="XP_018293894.1">
    <property type="nucleotide sequence ID" value="XM_018440486.1"/>
</dbReference>
<evidence type="ECO:0000313" key="2">
    <source>
        <dbReference type="Proteomes" id="UP000077315"/>
    </source>
</evidence>
<dbReference type="VEuPathDB" id="FungiDB:PHYBLDRAFT_59384"/>
<sequence length="122" mass="13535">MSYDSDPVWNGVCALIVESRVEDSDTPYILVNELHLFLYPGRLFLTESTGLIPSTAKKLGYTEVRALHGCIGGSFLSFKSSCIRLAQILTLAMIGKETRQERSNESGAKFSFFYILSDTRSG</sequence>
<proteinExistence type="predicted"/>
<accession>A0A167NGL5</accession>
<dbReference type="Proteomes" id="UP000077315">
    <property type="component" value="Unassembled WGS sequence"/>
</dbReference>
<organism evidence="1 2">
    <name type="scientific">Phycomyces blakesleeanus (strain ATCC 8743b / DSM 1359 / FGSC 10004 / NBRC 33097 / NRRL 1555)</name>
    <dbReference type="NCBI Taxonomy" id="763407"/>
    <lineage>
        <taxon>Eukaryota</taxon>
        <taxon>Fungi</taxon>
        <taxon>Fungi incertae sedis</taxon>
        <taxon>Mucoromycota</taxon>
        <taxon>Mucoromycotina</taxon>
        <taxon>Mucoromycetes</taxon>
        <taxon>Mucorales</taxon>
        <taxon>Phycomycetaceae</taxon>
        <taxon>Phycomyces</taxon>
    </lineage>
</organism>